<dbReference type="Gramene" id="evm.model.03.1022">
    <property type="protein sequence ID" value="cds.evm.model.03.1022"/>
    <property type="gene ID" value="evm.TU.03.1022"/>
</dbReference>
<proteinExistence type="predicted"/>
<dbReference type="InterPro" id="IPR044730">
    <property type="entry name" value="RNase_H-like_dom_plant"/>
</dbReference>
<feature type="domain" description="RNase H type-1" evidence="1">
    <location>
        <begin position="43"/>
        <end position="155"/>
    </location>
</feature>
<dbReference type="AlphaFoldDB" id="A0A803P3N3"/>
<dbReference type="InterPro" id="IPR012337">
    <property type="entry name" value="RNaseH-like_sf"/>
</dbReference>
<dbReference type="InterPro" id="IPR036397">
    <property type="entry name" value="RNaseH_sf"/>
</dbReference>
<evidence type="ECO:0000313" key="3">
    <source>
        <dbReference type="Proteomes" id="UP000596661"/>
    </source>
</evidence>
<name>A0A803P3N3_CANSA</name>
<dbReference type="InterPro" id="IPR002156">
    <property type="entry name" value="RNaseH_domain"/>
</dbReference>
<reference evidence="2" key="2">
    <citation type="submission" date="2021-03" db="UniProtKB">
        <authorList>
            <consortium name="EnsemblPlants"/>
        </authorList>
    </citation>
    <scope>IDENTIFICATION</scope>
</reference>
<sequence>MNSTIVLEFEVTPPSLGVRNKKHDEYPQGFKHIQTDASVSGFEAGLAAVIVDDNEGQDSYVAVEFARVDSVLEAELAAISMALSLARNRGYDHVILEFDCAVAMVGLNERKLPVQWGSYPMFTECLIKTFDFQSVVFSAINRSVNCVADCLAMWARVSKIQTQGCLRDVAPFCGH</sequence>
<protein>
    <recommendedName>
        <fullName evidence="1">RNase H type-1 domain-containing protein</fullName>
    </recommendedName>
</protein>
<dbReference type="EMBL" id="UZAU01000280">
    <property type="status" value="NOT_ANNOTATED_CDS"/>
    <property type="molecule type" value="Genomic_DNA"/>
</dbReference>
<dbReference type="GO" id="GO:0004523">
    <property type="term" value="F:RNA-DNA hybrid ribonuclease activity"/>
    <property type="evidence" value="ECO:0007669"/>
    <property type="project" value="InterPro"/>
</dbReference>
<dbReference type="Pfam" id="PF13456">
    <property type="entry name" value="RVT_3"/>
    <property type="match status" value="1"/>
</dbReference>
<evidence type="ECO:0000313" key="2">
    <source>
        <dbReference type="EnsemblPlants" id="cds.evm.model.03.1022"/>
    </source>
</evidence>
<accession>A0A803P3N3</accession>
<dbReference type="EnsemblPlants" id="evm.model.03.1022">
    <property type="protein sequence ID" value="cds.evm.model.03.1022"/>
    <property type="gene ID" value="evm.TU.03.1022"/>
</dbReference>
<reference evidence="2" key="1">
    <citation type="submission" date="2018-11" db="EMBL/GenBank/DDBJ databases">
        <authorList>
            <person name="Grassa J C."/>
        </authorList>
    </citation>
    <scope>NUCLEOTIDE SEQUENCE [LARGE SCALE GENOMIC DNA]</scope>
</reference>
<dbReference type="Proteomes" id="UP000596661">
    <property type="component" value="Chromosome 3"/>
</dbReference>
<organism evidence="2 3">
    <name type="scientific">Cannabis sativa</name>
    <name type="common">Hemp</name>
    <name type="synonym">Marijuana</name>
    <dbReference type="NCBI Taxonomy" id="3483"/>
    <lineage>
        <taxon>Eukaryota</taxon>
        <taxon>Viridiplantae</taxon>
        <taxon>Streptophyta</taxon>
        <taxon>Embryophyta</taxon>
        <taxon>Tracheophyta</taxon>
        <taxon>Spermatophyta</taxon>
        <taxon>Magnoliopsida</taxon>
        <taxon>eudicotyledons</taxon>
        <taxon>Gunneridae</taxon>
        <taxon>Pentapetalae</taxon>
        <taxon>rosids</taxon>
        <taxon>fabids</taxon>
        <taxon>Rosales</taxon>
        <taxon>Cannabaceae</taxon>
        <taxon>Cannabis</taxon>
    </lineage>
</organism>
<evidence type="ECO:0000259" key="1">
    <source>
        <dbReference type="Pfam" id="PF13456"/>
    </source>
</evidence>
<dbReference type="PANTHER" id="PTHR47723">
    <property type="entry name" value="OS05G0353850 PROTEIN"/>
    <property type="match status" value="1"/>
</dbReference>
<dbReference type="PANTHER" id="PTHR47723:SF24">
    <property type="entry name" value="RNASE H TYPE-1 DOMAIN-CONTAINING PROTEIN"/>
    <property type="match status" value="1"/>
</dbReference>
<dbReference type="InterPro" id="IPR053151">
    <property type="entry name" value="RNase_H-like"/>
</dbReference>
<dbReference type="SUPFAM" id="SSF53098">
    <property type="entry name" value="Ribonuclease H-like"/>
    <property type="match status" value="1"/>
</dbReference>
<dbReference type="GO" id="GO:0003676">
    <property type="term" value="F:nucleic acid binding"/>
    <property type="evidence" value="ECO:0007669"/>
    <property type="project" value="InterPro"/>
</dbReference>
<dbReference type="CDD" id="cd06222">
    <property type="entry name" value="RNase_H_like"/>
    <property type="match status" value="1"/>
</dbReference>
<dbReference type="Gene3D" id="3.30.420.10">
    <property type="entry name" value="Ribonuclease H-like superfamily/Ribonuclease H"/>
    <property type="match status" value="1"/>
</dbReference>
<keyword evidence="3" id="KW-1185">Reference proteome</keyword>